<evidence type="ECO:0000256" key="2">
    <source>
        <dbReference type="SAM" id="Phobius"/>
    </source>
</evidence>
<proteinExistence type="predicted"/>
<reference evidence="4 5" key="1">
    <citation type="submission" date="2019-08" db="EMBL/GenBank/DDBJ databases">
        <title>Agrococcus lahaulensis sp. nov., isolated from a cold desert of the Indian Himalayas.</title>
        <authorList>
            <person name="Qu J.H."/>
        </authorList>
    </citation>
    <scope>NUCLEOTIDE SEQUENCE [LARGE SCALE GENOMIC DNA]</scope>
    <source>
        <strain evidence="4 5">NS18</strain>
    </source>
</reference>
<feature type="region of interest" description="Disordered" evidence="1">
    <location>
        <begin position="519"/>
        <end position="562"/>
    </location>
</feature>
<keyword evidence="2" id="KW-0812">Transmembrane</keyword>
<keyword evidence="2" id="KW-1133">Transmembrane helix</keyword>
<feature type="domain" description="DUF112" evidence="3">
    <location>
        <begin position="20"/>
        <end position="442"/>
    </location>
</feature>
<dbReference type="OrthoDB" id="9781349at2"/>
<feature type="transmembrane region" description="Helical" evidence="2">
    <location>
        <begin position="200"/>
        <end position="222"/>
    </location>
</feature>
<feature type="transmembrane region" description="Helical" evidence="2">
    <location>
        <begin position="46"/>
        <end position="69"/>
    </location>
</feature>
<keyword evidence="2" id="KW-0472">Membrane</keyword>
<accession>A0A5M8QJ73</accession>
<dbReference type="PANTHER" id="PTHR35342:SF5">
    <property type="entry name" value="TRICARBOXYLIC TRANSPORT PROTEIN"/>
    <property type="match status" value="1"/>
</dbReference>
<feature type="compositionally biased region" description="Basic and acidic residues" evidence="1">
    <location>
        <begin position="520"/>
        <end position="531"/>
    </location>
</feature>
<gene>
    <name evidence="4" type="ORF">FQ330_04415</name>
</gene>
<protein>
    <submittedName>
        <fullName evidence="4">Tripartite tricarboxylate transporter permease</fullName>
    </submittedName>
</protein>
<feature type="transmembrane region" description="Helical" evidence="2">
    <location>
        <begin position="147"/>
        <end position="163"/>
    </location>
</feature>
<evidence type="ECO:0000313" key="4">
    <source>
        <dbReference type="EMBL" id="KAA6435014.1"/>
    </source>
</evidence>
<feature type="transmembrane region" description="Helical" evidence="2">
    <location>
        <begin position="395"/>
        <end position="427"/>
    </location>
</feature>
<feature type="transmembrane region" description="Helical" evidence="2">
    <location>
        <begin position="20"/>
        <end position="39"/>
    </location>
</feature>
<keyword evidence="5" id="KW-1185">Reference proteome</keyword>
<dbReference type="InterPro" id="IPR002823">
    <property type="entry name" value="DUF112_TM"/>
</dbReference>
<dbReference type="EMBL" id="VOIR01000012">
    <property type="protein sequence ID" value="KAA6435014.1"/>
    <property type="molecule type" value="Genomic_DNA"/>
</dbReference>
<name>A0A5M8QJ73_9MICO</name>
<feature type="transmembrane region" description="Helical" evidence="2">
    <location>
        <begin position="107"/>
        <end position="135"/>
    </location>
</feature>
<feature type="transmembrane region" description="Helical" evidence="2">
    <location>
        <begin position="169"/>
        <end position="188"/>
    </location>
</feature>
<dbReference type="AlphaFoldDB" id="A0A5M8QJ73"/>
<comment type="caution">
    <text evidence="4">The sequence shown here is derived from an EMBL/GenBank/DDBJ whole genome shotgun (WGS) entry which is preliminary data.</text>
</comment>
<feature type="compositionally biased region" description="Basic and acidic residues" evidence="1">
    <location>
        <begin position="552"/>
        <end position="562"/>
    </location>
</feature>
<dbReference type="Pfam" id="PF01970">
    <property type="entry name" value="TctA"/>
    <property type="match status" value="1"/>
</dbReference>
<dbReference type="RefSeq" id="WP_146355600.1">
    <property type="nucleotide sequence ID" value="NZ_VOIR01000012.1"/>
</dbReference>
<evidence type="ECO:0000256" key="1">
    <source>
        <dbReference type="SAM" id="MobiDB-lite"/>
    </source>
</evidence>
<evidence type="ECO:0000259" key="3">
    <source>
        <dbReference type="Pfam" id="PF01970"/>
    </source>
</evidence>
<organism evidence="4 5">
    <name type="scientific">Agrococcus sediminis</name>
    <dbReference type="NCBI Taxonomy" id="2599924"/>
    <lineage>
        <taxon>Bacteria</taxon>
        <taxon>Bacillati</taxon>
        <taxon>Actinomycetota</taxon>
        <taxon>Actinomycetes</taxon>
        <taxon>Micrococcales</taxon>
        <taxon>Microbacteriaceae</taxon>
        <taxon>Agrococcus</taxon>
    </lineage>
</organism>
<feature type="transmembrane region" description="Helical" evidence="2">
    <location>
        <begin position="471"/>
        <end position="492"/>
    </location>
</feature>
<sequence length="562" mass="58998">MDTWTLLLEGFATALQPVYLLYALLGVLLGTAVGVLPGIGPAMTVALLLPITYALEPTAAFIVFAGIYYGGMYGGSTTSILLNTPGESASIVTALEGNKMARAGRGAAALATAAIGSFVAGTIATVLLTLLAPTVARLAVSLGPSDYFALMVIAFLTVGALLGDSAWRGMVSLSIGLFIGLIGVDSLTGQARFTLGIPQLGDGIDVVLVAVGLFALGEALYVGSRLRNGEIPIIPITRGWRTWMRRSDWARSWKPWLRGAGIGFPIGSIPAGGADVATFLSYATERSLAKGEYRKQFGKGAIEGVAGPESANNAAAAGVLVPLLTLGIPTTATAAIILSAFQTYGIQPGPRLFDTQPALVWALIASLFIGNAMLLVLNLPLVGMWVKLLQIPRPYLYAGILVFAGLGAYAANFTVFDIAVLLVLGVLGFFMRRLGFPIAPLVVGAILGPMAEEQLRKAMQIGQGDPAYLVHSPFSIVAYALLALIIALALWLKRRRARFEAALPSIDTTTIAAVDEEIESHEPHPELDRGRLSTRAVPLQRGGADPDAEPGPGRDPDRDRDA</sequence>
<dbReference type="PANTHER" id="PTHR35342">
    <property type="entry name" value="TRICARBOXYLIC TRANSPORT PROTEIN"/>
    <property type="match status" value="1"/>
</dbReference>
<feature type="transmembrane region" description="Helical" evidence="2">
    <location>
        <begin position="314"/>
        <end position="338"/>
    </location>
</feature>
<dbReference type="Proteomes" id="UP000323221">
    <property type="component" value="Unassembled WGS sequence"/>
</dbReference>
<evidence type="ECO:0000313" key="5">
    <source>
        <dbReference type="Proteomes" id="UP000323221"/>
    </source>
</evidence>
<feature type="transmembrane region" description="Helical" evidence="2">
    <location>
        <begin position="359"/>
        <end position="383"/>
    </location>
</feature>